<gene>
    <name evidence="1" type="ORF">GGR04_002723</name>
</gene>
<dbReference type="EMBL" id="JACIEK010000007">
    <property type="protein sequence ID" value="MBB3998868.1"/>
    <property type="molecule type" value="Genomic_DNA"/>
</dbReference>
<keyword evidence="2" id="KW-1185">Reference proteome</keyword>
<dbReference type="RefSeq" id="WP_183200401.1">
    <property type="nucleotide sequence ID" value="NZ_JACIEK010000007.1"/>
</dbReference>
<comment type="caution">
    <text evidence="1">The sequence shown here is derived from an EMBL/GenBank/DDBJ whole genome shotgun (WGS) entry which is preliminary data.</text>
</comment>
<dbReference type="AlphaFoldDB" id="A0A7W6H5E8"/>
<accession>A0A7W6H5E8</accession>
<evidence type="ECO:0000313" key="2">
    <source>
        <dbReference type="Proteomes" id="UP000542776"/>
    </source>
</evidence>
<sequence>MSDLLREAEENGRAAGIAIIDDLVRTRDMDNCISQVRLAASDNSKFNWHLLETILALASLEMERGKSD</sequence>
<organism evidence="1 2">
    <name type="scientific">Aureimonas pseudogalii</name>
    <dbReference type="NCBI Taxonomy" id="1744844"/>
    <lineage>
        <taxon>Bacteria</taxon>
        <taxon>Pseudomonadati</taxon>
        <taxon>Pseudomonadota</taxon>
        <taxon>Alphaproteobacteria</taxon>
        <taxon>Hyphomicrobiales</taxon>
        <taxon>Aurantimonadaceae</taxon>
        <taxon>Aureimonas</taxon>
    </lineage>
</organism>
<reference evidence="1 2" key="1">
    <citation type="submission" date="2020-08" db="EMBL/GenBank/DDBJ databases">
        <title>Genomic Encyclopedia of Type Strains, Phase IV (KMG-IV): sequencing the most valuable type-strain genomes for metagenomic binning, comparative biology and taxonomic classification.</title>
        <authorList>
            <person name="Goeker M."/>
        </authorList>
    </citation>
    <scope>NUCLEOTIDE SEQUENCE [LARGE SCALE GENOMIC DNA]</scope>
    <source>
        <strain evidence="1 2">DSM 102238</strain>
    </source>
</reference>
<name>A0A7W6H5E8_9HYPH</name>
<evidence type="ECO:0000313" key="1">
    <source>
        <dbReference type="EMBL" id="MBB3998868.1"/>
    </source>
</evidence>
<dbReference type="Proteomes" id="UP000542776">
    <property type="component" value="Unassembled WGS sequence"/>
</dbReference>
<protein>
    <submittedName>
        <fullName evidence="1">Uncharacterized protein</fullName>
    </submittedName>
</protein>
<proteinExistence type="predicted"/>